<dbReference type="Gene3D" id="1.10.238.160">
    <property type="match status" value="1"/>
</dbReference>
<organism evidence="1 2">
    <name type="scientific">Paraburkholderia polaris</name>
    <dbReference type="NCBI Taxonomy" id="2728848"/>
    <lineage>
        <taxon>Bacteria</taxon>
        <taxon>Pseudomonadati</taxon>
        <taxon>Pseudomonadota</taxon>
        <taxon>Betaproteobacteria</taxon>
        <taxon>Burkholderiales</taxon>
        <taxon>Burkholderiaceae</taxon>
        <taxon>Paraburkholderia</taxon>
    </lineage>
</organism>
<dbReference type="EMBL" id="JABBGJ010000017">
    <property type="protein sequence ID" value="NML99659.1"/>
    <property type="molecule type" value="Genomic_DNA"/>
</dbReference>
<dbReference type="Proteomes" id="UP000544134">
    <property type="component" value="Unassembled WGS sequence"/>
</dbReference>
<reference evidence="1 2" key="1">
    <citation type="submission" date="2020-04" db="EMBL/GenBank/DDBJ databases">
        <title>Paraburkholderia sp. RP-4-7 isolated from soil.</title>
        <authorList>
            <person name="Dahal R.H."/>
        </authorList>
    </citation>
    <scope>NUCLEOTIDE SEQUENCE [LARGE SCALE GENOMIC DNA]</scope>
    <source>
        <strain evidence="1 2">RP-4-7</strain>
    </source>
</reference>
<proteinExistence type="predicted"/>
<evidence type="ECO:0000313" key="2">
    <source>
        <dbReference type="Proteomes" id="UP000544134"/>
    </source>
</evidence>
<dbReference type="InterPro" id="IPR010260">
    <property type="entry name" value="AlpA"/>
</dbReference>
<dbReference type="AlphaFoldDB" id="A0A848IE61"/>
<dbReference type="RefSeq" id="WP_169486733.1">
    <property type="nucleotide sequence ID" value="NZ_JABBGJ010000017.1"/>
</dbReference>
<name>A0A848IE61_9BURK</name>
<comment type="caution">
    <text evidence="1">The sequence shown here is derived from an EMBL/GenBank/DDBJ whole genome shotgun (WGS) entry which is preliminary data.</text>
</comment>
<keyword evidence="2" id="KW-1185">Reference proteome</keyword>
<protein>
    <submittedName>
        <fullName evidence="1">AlpA family phage regulatory protein</fullName>
    </submittedName>
</protein>
<evidence type="ECO:0000313" key="1">
    <source>
        <dbReference type="EMBL" id="NML99659.1"/>
    </source>
</evidence>
<accession>A0A848IE61</accession>
<dbReference type="Pfam" id="PF05930">
    <property type="entry name" value="Phage_AlpA"/>
    <property type="match status" value="1"/>
</dbReference>
<gene>
    <name evidence="1" type="ORF">HHL24_17165</name>
</gene>
<sequence>MKPLCLDLEDTAHAVSLSATGVRRLVREGRFPKPRQLSGRRVGWLVRELEEWMEARPVSDLLPPPSGKD</sequence>